<dbReference type="SUPFAM" id="SSF55729">
    <property type="entry name" value="Acyl-CoA N-acyltransferases (Nat)"/>
    <property type="match status" value="2"/>
</dbReference>
<evidence type="ECO:0000313" key="3">
    <source>
        <dbReference type="Proteomes" id="UP000191554"/>
    </source>
</evidence>
<dbReference type="Proteomes" id="UP000191554">
    <property type="component" value="Unassembled WGS sequence"/>
</dbReference>
<dbReference type="InterPro" id="IPR016181">
    <property type="entry name" value="Acyl_CoA_acyltransferase"/>
</dbReference>
<name>A0A1V4SJ03_RUMHU</name>
<dbReference type="PANTHER" id="PTHR41373:SF1">
    <property type="entry name" value="PHOSPHATIDYLGLYCEROL LYSYLTRANSFERASE C-TERMINAL DOMAIN-CONTAINING PROTEIN"/>
    <property type="match status" value="1"/>
</dbReference>
<sequence>MQTITLKISEITIDDKQIFDRYLRLSDLRVSELNFTNFFMWRDYYKISYSVVNDFLCIMSVMESGVPFCFFPIGDYKRIDELKCTLYIMREHFAEMGWNFVMKRVSTQQLSILETLGLCFKSGEDRDNFDYLYSVGSLSTLAGKKLDGKRNHINKFKKLYSFEYEKITASNIPDCKDILEKWCIQRNYTESDSLIAERKANLDLLENYESLELEGAIIKVDGVPQAFTIGEQLSSDTVVIHIEKANAEIHGLYPLINQQFLANQWSHMEYVNREQDLGLEGLRKAKLSYNPASFVEKYTVELC</sequence>
<dbReference type="InterPro" id="IPR016732">
    <property type="entry name" value="UCP018688"/>
</dbReference>
<dbReference type="PIRSF" id="PIRSF018688">
    <property type="entry name" value="UCP018688"/>
    <property type="match status" value="1"/>
</dbReference>
<dbReference type="AlphaFoldDB" id="A0A1V4SJ03"/>
<dbReference type="STRING" id="48256.CLHUN_21100"/>
<dbReference type="InterPro" id="IPR024320">
    <property type="entry name" value="LPG_synthase_C"/>
</dbReference>
<accession>A0A1V4SJ03</accession>
<proteinExistence type="predicted"/>
<dbReference type="EMBL" id="MZGX01000013">
    <property type="protein sequence ID" value="OPX43869.1"/>
    <property type="molecule type" value="Genomic_DNA"/>
</dbReference>
<reference evidence="2 3" key="1">
    <citation type="submission" date="2017-03" db="EMBL/GenBank/DDBJ databases">
        <title>Genome sequence of Clostridium hungatei DSM 14427.</title>
        <authorList>
            <person name="Poehlein A."/>
            <person name="Daniel R."/>
        </authorList>
    </citation>
    <scope>NUCLEOTIDE SEQUENCE [LARGE SCALE GENOMIC DNA]</scope>
    <source>
        <strain evidence="2 3">DSM 14427</strain>
    </source>
</reference>
<dbReference type="Pfam" id="PF09924">
    <property type="entry name" value="LPG_synthase_C"/>
    <property type="match status" value="1"/>
</dbReference>
<evidence type="ECO:0000259" key="1">
    <source>
        <dbReference type="Pfam" id="PF09924"/>
    </source>
</evidence>
<keyword evidence="3" id="KW-1185">Reference proteome</keyword>
<comment type="caution">
    <text evidence="2">The sequence shown here is derived from an EMBL/GenBank/DDBJ whole genome shotgun (WGS) entry which is preliminary data.</text>
</comment>
<gene>
    <name evidence="2" type="ORF">CLHUN_21100</name>
</gene>
<feature type="domain" description="Phosphatidylglycerol lysyltransferase C-terminal" evidence="1">
    <location>
        <begin position="25"/>
        <end position="300"/>
    </location>
</feature>
<protein>
    <recommendedName>
        <fullName evidence="1">Phosphatidylglycerol lysyltransferase C-terminal domain-containing protein</fullName>
    </recommendedName>
</protein>
<dbReference type="PANTHER" id="PTHR41373">
    <property type="entry name" value="DUF2156 DOMAIN-CONTAINING PROTEIN"/>
    <property type="match status" value="1"/>
</dbReference>
<evidence type="ECO:0000313" key="2">
    <source>
        <dbReference type="EMBL" id="OPX43869.1"/>
    </source>
</evidence>
<dbReference type="Gene3D" id="3.40.630.30">
    <property type="match status" value="2"/>
</dbReference>
<organism evidence="2 3">
    <name type="scientific">Ruminiclostridium hungatei</name>
    <name type="common">Clostridium hungatei</name>
    <dbReference type="NCBI Taxonomy" id="48256"/>
    <lineage>
        <taxon>Bacteria</taxon>
        <taxon>Bacillati</taxon>
        <taxon>Bacillota</taxon>
        <taxon>Clostridia</taxon>
        <taxon>Eubacteriales</taxon>
        <taxon>Oscillospiraceae</taxon>
        <taxon>Ruminiclostridium</taxon>
    </lineage>
</organism>